<feature type="domain" description="Initiator binding" evidence="1">
    <location>
        <begin position="11"/>
        <end position="118"/>
    </location>
</feature>
<organism evidence="2 3">
    <name type="scientific">Tritrichomonas musculus</name>
    <dbReference type="NCBI Taxonomy" id="1915356"/>
    <lineage>
        <taxon>Eukaryota</taxon>
        <taxon>Metamonada</taxon>
        <taxon>Parabasalia</taxon>
        <taxon>Tritrichomonadida</taxon>
        <taxon>Tritrichomonadidae</taxon>
        <taxon>Tritrichomonas</taxon>
    </lineage>
</organism>
<evidence type="ECO:0000313" key="2">
    <source>
        <dbReference type="EMBL" id="KAK8843655.1"/>
    </source>
</evidence>
<proteinExistence type="predicted"/>
<dbReference type="EMBL" id="JAPFFF010000034">
    <property type="protein sequence ID" value="KAK8843655.1"/>
    <property type="molecule type" value="Genomic_DNA"/>
</dbReference>
<dbReference type="Pfam" id="PF10416">
    <property type="entry name" value="IBD"/>
    <property type="match status" value="1"/>
</dbReference>
<keyword evidence="3" id="KW-1185">Reference proteome</keyword>
<evidence type="ECO:0000259" key="1">
    <source>
        <dbReference type="Pfam" id="PF10416"/>
    </source>
</evidence>
<name>A0ABR2HCA1_9EUKA</name>
<dbReference type="InterPro" id="IPR018845">
    <property type="entry name" value="Initiator-bd"/>
</dbReference>
<protein>
    <recommendedName>
        <fullName evidence="1">Initiator binding domain-containing protein</fullName>
    </recommendedName>
</protein>
<reference evidence="2 3" key="1">
    <citation type="submission" date="2024-04" db="EMBL/GenBank/DDBJ databases">
        <title>Tritrichomonas musculus Genome.</title>
        <authorList>
            <person name="Alves-Ferreira E."/>
            <person name="Grigg M."/>
            <person name="Lorenzi H."/>
            <person name="Galac M."/>
        </authorList>
    </citation>
    <scope>NUCLEOTIDE SEQUENCE [LARGE SCALE GENOMIC DNA]</scope>
    <source>
        <strain evidence="2 3">EAF2021</strain>
    </source>
</reference>
<sequence>MRVSNKSPLYKHFHDIIKKIHNPNMMDIQEIIDRFASQNGDKDISIYYRCGLINVKEVNCIAINKKALSQFTGLCKAEIQSLLGRERYRKSKKNIFIKAIGILKILIPNFEVKNWVIMQNPTQSQDKIVIMKLFNTYNFDDGNKYIWILKQYTKQPYIGFIIENIIILTKVIIDDPQIKEFLGHIIDILRNVKRIDEFCKDKIFTTLCNKCKKYINQDLLIQSLKNSGIYGDNYNSHNKYITDEEFIKRFFDKLNVNDEFISPEDEQELITFCTQLCNPEAPSDINNLENIFSIKNDLSHNDENNQNKSENINDNDDCFNHEEDDNGEQLIFLCDKEEIDNFDNFPVNWEFN</sequence>
<gene>
    <name evidence="2" type="ORF">M9Y10_024718</name>
</gene>
<comment type="caution">
    <text evidence="2">The sequence shown here is derived from an EMBL/GenBank/DDBJ whole genome shotgun (WGS) entry which is preliminary data.</text>
</comment>
<accession>A0ABR2HCA1</accession>
<dbReference type="Proteomes" id="UP001470230">
    <property type="component" value="Unassembled WGS sequence"/>
</dbReference>
<evidence type="ECO:0000313" key="3">
    <source>
        <dbReference type="Proteomes" id="UP001470230"/>
    </source>
</evidence>